<proteinExistence type="inferred from homology"/>
<keyword evidence="2" id="KW-0472">Membrane</keyword>
<dbReference type="CDD" id="cd08024">
    <property type="entry name" value="GH16_CCF"/>
    <property type="match status" value="1"/>
</dbReference>
<comment type="similarity">
    <text evidence="1">Belongs to the glycosyl hydrolase 16 family.</text>
</comment>
<accession>A0ABR3JCS0</accession>
<evidence type="ECO:0000259" key="3">
    <source>
        <dbReference type="PROSITE" id="PS51762"/>
    </source>
</evidence>
<evidence type="ECO:0000256" key="1">
    <source>
        <dbReference type="ARBA" id="ARBA00006865"/>
    </source>
</evidence>
<reference evidence="5" key="1">
    <citation type="submission" date="2024-06" db="EMBL/GenBank/DDBJ databases">
        <title>Multi-omics analyses provide insights into the biosynthesis of the anticancer antibiotic pleurotin in Hohenbuehelia grisea.</title>
        <authorList>
            <person name="Weaver J.A."/>
            <person name="Alberti F."/>
        </authorList>
    </citation>
    <scope>NUCLEOTIDE SEQUENCE [LARGE SCALE GENOMIC DNA]</scope>
    <source>
        <strain evidence="5">T-177</strain>
    </source>
</reference>
<dbReference type="InterPro" id="IPR013320">
    <property type="entry name" value="ConA-like_dom_sf"/>
</dbReference>
<comment type="caution">
    <text evidence="4">The sequence shown here is derived from an EMBL/GenBank/DDBJ whole genome shotgun (WGS) entry which is preliminary data.</text>
</comment>
<dbReference type="InterPro" id="IPR050546">
    <property type="entry name" value="Glycosyl_Hydrlase_16"/>
</dbReference>
<dbReference type="Pfam" id="PF00722">
    <property type="entry name" value="Glyco_hydro_16"/>
    <property type="match status" value="1"/>
</dbReference>
<evidence type="ECO:0000256" key="2">
    <source>
        <dbReference type="SAM" id="Phobius"/>
    </source>
</evidence>
<dbReference type="PANTHER" id="PTHR10963">
    <property type="entry name" value="GLYCOSYL HYDROLASE-RELATED"/>
    <property type="match status" value="1"/>
</dbReference>
<keyword evidence="2" id="KW-1133">Transmembrane helix</keyword>
<gene>
    <name evidence="4" type="ORF">HGRIS_004734</name>
</gene>
<keyword evidence="5" id="KW-1185">Reference proteome</keyword>
<keyword evidence="2" id="KW-0812">Transmembrane</keyword>
<feature type="domain" description="GH16" evidence="3">
    <location>
        <begin position="110"/>
        <end position="436"/>
    </location>
</feature>
<evidence type="ECO:0000313" key="4">
    <source>
        <dbReference type="EMBL" id="KAL0953510.1"/>
    </source>
</evidence>
<dbReference type="SUPFAM" id="SSF49899">
    <property type="entry name" value="Concanavalin A-like lectins/glucanases"/>
    <property type="match status" value="1"/>
</dbReference>
<sequence length="436" mass="49995">MYRLNSDLSSPRPVTSLYRRRIRPSNLITPSPEPTRLASKPDPWQRASWWITVGCAFLGIVGSALLCYFDLKAVPEVGKLCLVMEDNFDTFDTSVWQHEVQVDGFGNHEFEWTTADPENSFVEDGKLYIVPTLTEDKLGKDAVFDGYNLTVPDCTSVNATACNVFSNASQGLVLPPVRSARLTTKKSRNIQFGRVEIRARMPRGFAMISCRVPRAVLTARSSDWLWPALWMLPVNDTYGPWPASGEIDIIESRGNDRDYSFQGRNYVSSALNWGPLSTLNRFFKTRGYSFERHKSYDKDFHTFVLEWSQDFLWVYVDTRIIRTLDLRFDHSFFDRGEFPKTILNGTEEIVLKNPWEGRSNAAPFDQPFYLIMNVAVGGTSGWFPDNIGGKPWLDQSSTAMRDFARAKDEWYPTWPVDVKQRALAVDYVKMWQKCQT</sequence>
<name>A0ABR3JCS0_9AGAR</name>
<dbReference type="InterPro" id="IPR000757">
    <property type="entry name" value="Beta-glucanase-like"/>
</dbReference>
<dbReference type="EMBL" id="JASNQZ010000008">
    <property type="protein sequence ID" value="KAL0953510.1"/>
    <property type="molecule type" value="Genomic_DNA"/>
</dbReference>
<evidence type="ECO:0000313" key="5">
    <source>
        <dbReference type="Proteomes" id="UP001556367"/>
    </source>
</evidence>
<feature type="transmembrane region" description="Helical" evidence="2">
    <location>
        <begin position="47"/>
        <end position="69"/>
    </location>
</feature>
<dbReference type="Proteomes" id="UP001556367">
    <property type="component" value="Unassembled WGS sequence"/>
</dbReference>
<dbReference type="PANTHER" id="PTHR10963:SF55">
    <property type="entry name" value="GLYCOSIDE HYDROLASE FAMILY 16 PROTEIN"/>
    <property type="match status" value="1"/>
</dbReference>
<organism evidence="4 5">
    <name type="scientific">Hohenbuehelia grisea</name>
    <dbReference type="NCBI Taxonomy" id="104357"/>
    <lineage>
        <taxon>Eukaryota</taxon>
        <taxon>Fungi</taxon>
        <taxon>Dikarya</taxon>
        <taxon>Basidiomycota</taxon>
        <taxon>Agaricomycotina</taxon>
        <taxon>Agaricomycetes</taxon>
        <taxon>Agaricomycetidae</taxon>
        <taxon>Agaricales</taxon>
        <taxon>Pleurotineae</taxon>
        <taxon>Pleurotaceae</taxon>
        <taxon>Hohenbuehelia</taxon>
    </lineage>
</organism>
<dbReference type="PROSITE" id="PS51762">
    <property type="entry name" value="GH16_2"/>
    <property type="match status" value="1"/>
</dbReference>
<protein>
    <recommendedName>
        <fullName evidence="3">GH16 domain-containing protein</fullName>
    </recommendedName>
</protein>
<dbReference type="Gene3D" id="2.60.120.200">
    <property type="match status" value="1"/>
</dbReference>